<sequence length="74" mass="8737">MQQYSFELYFESEAHIEINTLFAENLTIAMDFFDGLYLELHRDNTRHPSTLRLLDQEGEEELALYATHFDALAH</sequence>
<evidence type="ECO:0000313" key="1">
    <source>
        <dbReference type="EMBL" id="CAB4580918.1"/>
    </source>
</evidence>
<protein>
    <submittedName>
        <fullName evidence="1">Unannotated protein</fullName>
    </submittedName>
</protein>
<name>A0A6J6F820_9ZZZZ</name>
<accession>A0A6J6F820</accession>
<proteinExistence type="predicted"/>
<gene>
    <name evidence="1" type="ORF">UFOPK1684_01399</name>
</gene>
<organism evidence="1">
    <name type="scientific">freshwater metagenome</name>
    <dbReference type="NCBI Taxonomy" id="449393"/>
    <lineage>
        <taxon>unclassified sequences</taxon>
        <taxon>metagenomes</taxon>
        <taxon>ecological metagenomes</taxon>
    </lineage>
</organism>
<dbReference type="EMBL" id="CAEZTM010000095">
    <property type="protein sequence ID" value="CAB4580918.1"/>
    <property type="molecule type" value="Genomic_DNA"/>
</dbReference>
<reference evidence="1" key="1">
    <citation type="submission" date="2020-05" db="EMBL/GenBank/DDBJ databases">
        <authorList>
            <person name="Chiriac C."/>
            <person name="Salcher M."/>
            <person name="Ghai R."/>
            <person name="Kavagutti S V."/>
        </authorList>
    </citation>
    <scope>NUCLEOTIDE SEQUENCE</scope>
</reference>
<dbReference type="AlphaFoldDB" id="A0A6J6F820"/>